<keyword evidence="3" id="KW-1185">Reference proteome</keyword>
<proteinExistence type="predicted"/>
<dbReference type="EMBL" id="JACRSQ010000014">
    <property type="protein sequence ID" value="MBC8543962.1"/>
    <property type="molecule type" value="Genomic_DNA"/>
</dbReference>
<reference evidence="2" key="1">
    <citation type="submission" date="2020-08" db="EMBL/GenBank/DDBJ databases">
        <title>Genome public.</title>
        <authorList>
            <person name="Liu C."/>
            <person name="Sun Q."/>
        </authorList>
    </citation>
    <scope>NUCLEOTIDE SEQUENCE</scope>
    <source>
        <strain evidence="2">NSJ-32</strain>
    </source>
</reference>
<sequence>MHAGEAKNGSGQRAKGDKFLPATVKTIAPAENEIKNARRRSKERQQPAEKQNKKCTPARRRTAAASGQKAANSPPAPSR</sequence>
<evidence type="ECO:0000256" key="1">
    <source>
        <dbReference type="SAM" id="MobiDB-lite"/>
    </source>
</evidence>
<evidence type="ECO:0000313" key="2">
    <source>
        <dbReference type="EMBL" id="MBC8543962.1"/>
    </source>
</evidence>
<comment type="caution">
    <text evidence="2">The sequence shown here is derived from an EMBL/GenBank/DDBJ whole genome shotgun (WGS) entry which is preliminary data.</text>
</comment>
<feature type="compositionally biased region" description="Basic and acidic residues" evidence="1">
    <location>
        <begin position="43"/>
        <end position="52"/>
    </location>
</feature>
<dbReference type="Proteomes" id="UP000657006">
    <property type="component" value="Unassembled WGS sequence"/>
</dbReference>
<name>A0A926HXN4_9FIRM</name>
<dbReference type="AlphaFoldDB" id="A0A926HXN4"/>
<accession>A0A926HXN4</accession>
<protein>
    <submittedName>
        <fullName evidence="2">Uncharacterized protein</fullName>
    </submittedName>
</protein>
<evidence type="ECO:0000313" key="3">
    <source>
        <dbReference type="Proteomes" id="UP000657006"/>
    </source>
</evidence>
<dbReference type="RefSeq" id="WP_249289803.1">
    <property type="nucleotide sequence ID" value="NZ_JACRSQ010000014.1"/>
</dbReference>
<feature type="region of interest" description="Disordered" evidence="1">
    <location>
        <begin position="1"/>
        <end position="79"/>
    </location>
</feature>
<organism evidence="2 3">
    <name type="scientific">Bianquea renquensis</name>
    <dbReference type="NCBI Taxonomy" id="2763661"/>
    <lineage>
        <taxon>Bacteria</taxon>
        <taxon>Bacillati</taxon>
        <taxon>Bacillota</taxon>
        <taxon>Clostridia</taxon>
        <taxon>Eubacteriales</taxon>
        <taxon>Bianqueaceae</taxon>
        <taxon>Bianquea</taxon>
    </lineage>
</organism>
<gene>
    <name evidence="2" type="ORF">H8730_10435</name>
</gene>